<evidence type="ECO:0008006" key="3">
    <source>
        <dbReference type="Google" id="ProtNLM"/>
    </source>
</evidence>
<gene>
    <name evidence="1" type="ORF">GCM10007895_06010</name>
</gene>
<evidence type="ECO:0000313" key="1">
    <source>
        <dbReference type="EMBL" id="GLP95295.1"/>
    </source>
</evidence>
<organism evidence="1 2">
    <name type="scientific">Paraferrimonas sedimenticola</name>
    <dbReference type="NCBI Taxonomy" id="375674"/>
    <lineage>
        <taxon>Bacteria</taxon>
        <taxon>Pseudomonadati</taxon>
        <taxon>Pseudomonadota</taxon>
        <taxon>Gammaproteobacteria</taxon>
        <taxon>Alteromonadales</taxon>
        <taxon>Ferrimonadaceae</taxon>
        <taxon>Paraferrimonas</taxon>
    </lineage>
</organism>
<reference evidence="1" key="1">
    <citation type="journal article" date="2014" name="Int. J. Syst. Evol. Microbiol.">
        <title>Complete genome sequence of Corynebacterium casei LMG S-19264T (=DSM 44701T), isolated from a smear-ripened cheese.</title>
        <authorList>
            <consortium name="US DOE Joint Genome Institute (JGI-PGF)"/>
            <person name="Walter F."/>
            <person name="Albersmeier A."/>
            <person name="Kalinowski J."/>
            <person name="Ruckert C."/>
        </authorList>
    </citation>
    <scope>NUCLEOTIDE SEQUENCE</scope>
    <source>
        <strain evidence="1">NBRC 101628</strain>
    </source>
</reference>
<protein>
    <recommendedName>
        <fullName evidence="3">TerL</fullName>
    </recommendedName>
</protein>
<dbReference type="RefSeq" id="WP_095506621.1">
    <property type="nucleotide sequence ID" value="NZ_BSNC01000002.1"/>
</dbReference>
<keyword evidence="2" id="KW-1185">Reference proteome</keyword>
<dbReference type="Gene3D" id="3.30.420.280">
    <property type="match status" value="1"/>
</dbReference>
<dbReference type="EMBL" id="BSNC01000002">
    <property type="protein sequence ID" value="GLP95295.1"/>
    <property type="molecule type" value="Genomic_DNA"/>
</dbReference>
<dbReference type="InterPro" id="IPR027417">
    <property type="entry name" value="P-loop_NTPase"/>
</dbReference>
<accession>A0AA37RST3</accession>
<proteinExistence type="predicted"/>
<evidence type="ECO:0000313" key="2">
    <source>
        <dbReference type="Proteomes" id="UP001161422"/>
    </source>
</evidence>
<dbReference type="Proteomes" id="UP001161422">
    <property type="component" value="Unassembled WGS sequence"/>
</dbReference>
<name>A0AA37RST3_9GAMM</name>
<reference evidence="1" key="2">
    <citation type="submission" date="2023-01" db="EMBL/GenBank/DDBJ databases">
        <title>Draft genome sequence of Paraferrimonas sedimenticola strain NBRC 101628.</title>
        <authorList>
            <person name="Sun Q."/>
            <person name="Mori K."/>
        </authorList>
    </citation>
    <scope>NUCLEOTIDE SEQUENCE</scope>
    <source>
        <strain evidence="1">NBRC 101628</strain>
    </source>
</reference>
<dbReference type="AlphaFoldDB" id="A0AA37RST3"/>
<comment type="caution">
    <text evidence="1">The sequence shown here is derived from an EMBL/GenBank/DDBJ whole genome shotgun (WGS) entry which is preliminary data.</text>
</comment>
<dbReference type="Gene3D" id="3.40.50.300">
    <property type="entry name" value="P-loop containing nucleotide triphosphate hydrolases"/>
    <property type="match status" value="1"/>
</dbReference>
<sequence>MAQQKYRFDIIAQGEVLEEYMLGREPVTMLMGPLGSGKTYGSCMRVFNQMCEQAPNATGIRKSRWIAVRNTYPDLKGTTIKDWQELYHNADVQLGKFNMDFPPTHSLNFDLPDGTTVQSELVFMALDRPDSVKKLRGIQTTGFWLNEVKELAKPIVDMCDGRHGRYPSAMDGGPSWHGMIGDYNAPDDDHWLYELAEKIKPEGWHFLRQPGGVIEHVRGEGKNRYSEWVPNPDAENLNNLPDGYYIRQVESKADDWIRVNLANQYGTVADGLPIYRGQWNDVLHVSKFNQLPLPKHGKLLMGFDFGRTPACILGQLTPNGQLRVIREFISENMGIRTFLDELIPILKKDYPNMPKACWEAYCDPSGLGKSDTDENSPIEILNTEYGILAYGTTSNKPENRWESVRYFLNNAERDDANFVLSPQCSVLRKGFNGGYQLRRIQVAGDARYTSIADKNKFSHPHDALQYLCQGAQGEVNYAATDEFYGGQPPTQTADSLAGY</sequence>